<dbReference type="RefSeq" id="WP_272135320.1">
    <property type="nucleotide sequence ID" value="NZ_JAQLOI010000001.1"/>
</dbReference>
<reference evidence="1 2" key="1">
    <citation type="submission" date="2023-01" db="EMBL/GenBank/DDBJ databases">
        <title>Vibrio sp. KJ40-1 sp.nov, isolated from marine algae.</title>
        <authorList>
            <person name="Butt M."/>
            <person name="Kim J.M.J."/>
            <person name="Jeon C.O.C."/>
        </authorList>
    </citation>
    <scope>NUCLEOTIDE SEQUENCE [LARGE SCALE GENOMIC DNA]</scope>
    <source>
        <strain evidence="1 2">KJ40-1</strain>
    </source>
</reference>
<dbReference type="Proteomes" id="UP001210678">
    <property type="component" value="Unassembled WGS sequence"/>
</dbReference>
<dbReference type="EMBL" id="JAQLOI010000001">
    <property type="protein sequence ID" value="MDB1123732.1"/>
    <property type="molecule type" value="Genomic_DNA"/>
</dbReference>
<name>A0ABT4YQA7_9VIBR</name>
<evidence type="ECO:0000313" key="1">
    <source>
        <dbReference type="EMBL" id="MDB1123732.1"/>
    </source>
</evidence>
<proteinExistence type="predicted"/>
<protein>
    <recommendedName>
        <fullName evidence="3">DUF3570 domain-containing protein</fullName>
    </recommendedName>
</protein>
<keyword evidence="2" id="KW-1185">Reference proteome</keyword>
<sequence>MDTATVQKIRKHNLCLVGIMTITSWNLSAADMEFMPFVKGGITATDNVDLDSSNTQSSQILTLTAGIDLNIEGNDGNLLFAYELKQLVYSHDSNENERYNQLDFTADKTVFDKRFVLDASASIENIASSILDNASEDIYTGETVESKSLDAGLSYQSNPGGIADLYGRISGGIYAYEDNIGDYNDYSAVINFSEGSVVKDYFWQADYAGTRVVGRDSSDSSDFQSLEQDLGIQRGKGLSPFVRSYFEKYSSEATGEEIDFSSWGLGLRYYIHDESYVEVSRDFALDDDSEDYWRGRYI</sequence>
<evidence type="ECO:0000313" key="2">
    <source>
        <dbReference type="Proteomes" id="UP001210678"/>
    </source>
</evidence>
<comment type="caution">
    <text evidence="1">The sequence shown here is derived from an EMBL/GenBank/DDBJ whole genome shotgun (WGS) entry which is preliminary data.</text>
</comment>
<gene>
    <name evidence="1" type="ORF">PGX00_08695</name>
</gene>
<organism evidence="1 2">
    <name type="scientific">Vibrio algarum</name>
    <dbReference type="NCBI Taxonomy" id="3020714"/>
    <lineage>
        <taxon>Bacteria</taxon>
        <taxon>Pseudomonadati</taxon>
        <taxon>Pseudomonadota</taxon>
        <taxon>Gammaproteobacteria</taxon>
        <taxon>Vibrionales</taxon>
        <taxon>Vibrionaceae</taxon>
        <taxon>Vibrio</taxon>
    </lineage>
</organism>
<evidence type="ECO:0008006" key="3">
    <source>
        <dbReference type="Google" id="ProtNLM"/>
    </source>
</evidence>
<accession>A0ABT4YQA7</accession>